<evidence type="ECO:0000256" key="2">
    <source>
        <dbReference type="ARBA" id="ARBA00022737"/>
    </source>
</evidence>
<dbReference type="InterPro" id="IPR006652">
    <property type="entry name" value="Kelch_1"/>
</dbReference>
<dbReference type="SMART" id="SM00612">
    <property type="entry name" value="Kelch"/>
    <property type="match status" value="3"/>
</dbReference>
<dbReference type="PANTHER" id="PTHR24412">
    <property type="entry name" value="KELCH PROTEIN"/>
    <property type="match status" value="1"/>
</dbReference>
<organism evidence="4 5">
    <name type="scientific">Allacma fusca</name>
    <dbReference type="NCBI Taxonomy" id="39272"/>
    <lineage>
        <taxon>Eukaryota</taxon>
        <taxon>Metazoa</taxon>
        <taxon>Ecdysozoa</taxon>
        <taxon>Arthropoda</taxon>
        <taxon>Hexapoda</taxon>
        <taxon>Collembola</taxon>
        <taxon>Symphypleona</taxon>
        <taxon>Sminthuridae</taxon>
        <taxon>Allacma</taxon>
    </lineage>
</organism>
<gene>
    <name evidence="4" type="ORF">AFUS01_LOCUS38272</name>
</gene>
<comment type="caution">
    <text evidence="4">The sequence shown here is derived from an EMBL/GenBank/DDBJ whole genome shotgun (WGS) entry which is preliminary data.</text>
</comment>
<accession>A0A8J2L8Y1</accession>
<evidence type="ECO:0000313" key="4">
    <source>
        <dbReference type="EMBL" id="CAG7828338.1"/>
    </source>
</evidence>
<dbReference type="OrthoDB" id="7940062at2759"/>
<feature type="region of interest" description="Disordered" evidence="3">
    <location>
        <begin position="381"/>
        <end position="433"/>
    </location>
</feature>
<keyword evidence="2" id="KW-0677">Repeat</keyword>
<dbReference type="Proteomes" id="UP000708208">
    <property type="component" value="Unassembled WGS sequence"/>
</dbReference>
<dbReference type="AlphaFoldDB" id="A0A8J2L8Y1"/>
<proteinExistence type="predicted"/>
<keyword evidence="5" id="KW-1185">Reference proteome</keyword>
<dbReference type="Pfam" id="PF01344">
    <property type="entry name" value="Kelch_1"/>
    <property type="match status" value="2"/>
</dbReference>
<evidence type="ECO:0000313" key="5">
    <source>
        <dbReference type="Proteomes" id="UP000708208"/>
    </source>
</evidence>
<evidence type="ECO:0000256" key="1">
    <source>
        <dbReference type="ARBA" id="ARBA00022441"/>
    </source>
</evidence>
<evidence type="ECO:0000256" key="3">
    <source>
        <dbReference type="SAM" id="MobiDB-lite"/>
    </source>
</evidence>
<reference evidence="4" key="1">
    <citation type="submission" date="2021-06" db="EMBL/GenBank/DDBJ databases">
        <authorList>
            <person name="Hodson N. C."/>
            <person name="Mongue J. A."/>
            <person name="Jaron S. K."/>
        </authorList>
    </citation>
    <scope>NUCLEOTIDE SEQUENCE</scope>
</reference>
<protein>
    <submittedName>
        <fullName evidence="4">Uncharacterized protein</fullName>
    </submittedName>
</protein>
<sequence>MRPLAFVQTKISSLNIYMRKTKCPMQFSRCQNRECLNKKTETETDTSLAELIVMSAGELKSRLLTGYLRPSGCRLCGRGVNLTYENVDPTVTPPFIVYSCDGLFKNTCPDGKIRWRNEAPESELYLQQDIMGKLYNVVSYTVHTGNHYFAVLIHGDDKYVYDDTLKKLKSRKMYDRTVIGQKECAHFFHVSHSGSRQRSINDSAITMSEVTASNYFPATFCRFCSYEPHRLMQEKFQDLRKLAVSFIRRNIQELGSRPEYLSLNADEIELLLPAISENQTANTNQPEDQESVSNLFVSIYKWMTVNVALRVETFCSISAKFPLSQVDADILRKIFKEDKNLSQNSVCVNLYLCAMERKYFEDREMYHRTGSLRVPPVHVAQHPSTVLSSSHDSANEENNYSDTRQDSGTDQDNFQGGQRASLSNAIRGTENKRKRLAENPDIILLEEVPCKRNTTTAIDFTEFGSNVPTAEAFESGVPKMYFISGSSTCTRSVMEMNLTDFSTKTVTDFPFEEECACLMHHDNKIIAICNKEDTEVCQVVRYLSLKKKIWVEMSSFSKTRFKFGWTIAQNSIYVLGGLSTTGQIEASVEKCWDPFSVVNCHWTTIDNSPHPRADHAVGLVGHLIYVVGGVRGSRSLRISKSMLAFDIETKKWSKKAAMPSKNIGLCVAVLDSRLYAIGGGEKKCNRKATRTCAVYIPETNEWNLTSPLKQARQNACKKLKTNVYQFFSNSPLCVSLSALS</sequence>
<keyword evidence="1" id="KW-0880">Kelch repeat</keyword>
<dbReference type="CDD" id="cd14733">
    <property type="entry name" value="BACK"/>
    <property type="match status" value="1"/>
</dbReference>
<dbReference type="PANTHER" id="PTHR24412:SF489">
    <property type="entry name" value="RING FINGER DOMAIN AND KELCH REPEAT-CONTAINING PROTEIN DDB_G0271372"/>
    <property type="match status" value="1"/>
</dbReference>
<feature type="compositionally biased region" description="Polar residues" evidence="3">
    <location>
        <begin position="382"/>
        <end position="426"/>
    </location>
</feature>
<dbReference type="EMBL" id="CAJVCH010547194">
    <property type="protein sequence ID" value="CAG7828338.1"/>
    <property type="molecule type" value="Genomic_DNA"/>
</dbReference>
<name>A0A8J2L8Y1_9HEXA</name>